<name>A0A8T8HXL1_9PSEU</name>
<dbReference type="GO" id="GO:0008270">
    <property type="term" value="F:zinc ion binding"/>
    <property type="evidence" value="ECO:0007669"/>
    <property type="project" value="InterPro"/>
</dbReference>
<evidence type="ECO:0000256" key="1">
    <source>
        <dbReference type="SAM" id="MobiDB-lite"/>
    </source>
</evidence>
<feature type="compositionally biased region" description="Gly residues" evidence="1">
    <location>
        <begin position="34"/>
        <end position="46"/>
    </location>
</feature>
<dbReference type="AlphaFoldDB" id="A0A8T8HXL1"/>
<feature type="non-terminal residue" evidence="3">
    <location>
        <position position="1"/>
    </location>
</feature>
<dbReference type="Pfam" id="PF01844">
    <property type="entry name" value="HNH"/>
    <property type="match status" value="1"/>
</dbReference>
<evidence type="ECO:0000259" key="2">
    <source>
        <dbReference type="Pfam" id="PF01844"/>
    </source>
</evidence>
<keyword evidence="3" id="KW-0378">Hydrolase</keyword>
<dbReference type="Gene3D" id="1.10.30.50">
    <property type="match status" value="1"/>
</dbReference>
<sequence>AEVVRALLDRFFHDGPAAEARQLTGLDDSDPAGSGAGGTSTAGGSPGRDPAWAWDELVLACDLVARNGWHELPSENPLVVELSEVLRSLPVHPTAVRGPKFRSPSSVRRKMADIATRHPDSVRRHTNGGRLDREVLQAFLDRPQEMHACAAQLRAGVAAGDFDDLPDADEVVDDEGAAREGRLLERRHLRRERDPRLRRKKLAEALREHGALRCEVCGFDFHRAYGARGEGYAECHHVVPLHVSGETTTKLQDLAVLCANCHRMVHRGTRWLTPAELRGVVEAQRANAATAERQPGAPVGSGGC</sequence>
<keyword evidence="3" id="KW-0540">Nuclease</keyword>
<feature type="domain" description="HNH" evidence="2">
    <location>
        <begin position="214"/>
        <end position="267"/>
    </location>
</feature>
<feature type="region of interest" description="Disordered" evidence="1">
    <location>
        <begin position="21"/>
        <end position="48"/>
    </location>
</feature>
<dbReference type="GO" id="GO:0003676">
    <property type="term" value="F:nucleic acid binding"/>
    <property type="evidence" value="ECO:0007669"/>
    <property type="project" value="InterPro"/>
</dbReference>
<gene>
    <name evidence="3" type="ORF">J7S33_29995</name>
</gene>
<accession>A0A8T8HXL1</accession>
<dbReference type="EMBL" id="CP072788">
    <property type="protein sequence ID" value="QTR03147.1"/>
    <property type="molecule type" value="Genomic_DNA"/>
</dbReference>
<evidence type="ECO:0000313" key="4">
    <source>
        <dbReference type="Proteomes" id="UP000671828"/>
    </source>
</evidence>
<protein>
    <submittedName>
        <fullName evidence="3">HNH endonuclease</fullName>
    </submittedName>
</protein>
<keyword evidence="3" id="KW-0255">Endonuclease</keyword>
<evidence type="ECO:0000313" key="3">
    <source>
        <dbReference type="EMBL" id="QTR03147.1"/>
    </source>
</evidence>
<reference evidence="3" key="1">
    <citation type="submission" date="2021-04" db="EMBL/GenBank/DDBJ databases">
        <title>Saccharothrix algeriensis WGS.</title>
        <authorList>
            <person name="Stuskova K."/>
            <person name="Hakalova E."/>
            <person name="Tebbal A.B."/>
            <person name="Eichmeier A."/>
        </authorList>
    </citation>
    <scope>NUCLEOTIDE SEQUENCE</scope>
    <source>
        <strain evidence="3">NRRL B-24137</strain>
    </source>
</reference>
<dbReference type="CDD" id="cd00085">
    <property type="entry name" value="HNHc"/>
    <property type="match status" value="1"/>
</dbReference>
<dbReference type="GO" id="GO:0004519">
    <property type="term" value="F:endonuclease activity"/>
    <property type="evidence" value="ECO:0007669"/>
    <property type="project" value="UniProtKB-KW"/>
</dbReference>
<dbReference type="InterPro" id="IPR002711">
    <property type="entry name" value="HNH"/>
</dbReference>
<proteinExistence type="predicted"/>
<dbReference type="InterPro" id="IPR003615">
    <property type="entry name" value="HNH_nuc"/>
</dbReference>
<organism evidence="3 4">
    <name type="scientific">Saccharothrix algeriensis</name>
    <dbReference type="NCBI Taxonomy" id="173560"/>
    <lineage>
        <taxon>Bacteria</taxon>
        <taxon>Bacillati</taxon>
        <taxon>Actinomycetota</taxon>
        <taxon>Actinomycetes</taxon>
        <taxon>Pseudonocardiales</taxon>
        <taxon>Pseudonocardiaceae</taxon>
        <taxon>Saccharothrix</taxon>
    </lineage>
</organism>
<dbReference type="Proteomes" id="UP000671828">
    <property type="component" value="Chromosome"/>
</dbReference>